<dbReference type="InterPro" id="IPR052895">
    <property type="entry name" value="HetReg/Transcr_Mod"/>
</dbReference>
<dbReference type="PANTHER" id="PTHR24148">
    <property type="entry name" value="ANKYRIN REPEAT DOMAIN-CONTAINING PROTEIN 39 HOMOLOG-RELATED"/>
    <property type="match status" value="1"/>
</dbReference>
<feature type="domain" description="Heterokaryon incompatibility" evidence="1">
    <location>
        <begin position="3"/>
        <end position="77"/>
    </location>
</feature>
<dbReference type="EMBL" id="KN832883">
    <property type="protein sequence ID" value="KIM96986.1"/>
    <property type="molecule type" value="Genomic_DNA"/>
</dbReference>
<dbReference type="PANTHER" id="PTHR24148:SF73">
    <property type="entry name" value="HET DOMAIN PROTEIN (AFU_ORTHOLOGUE AFUA_8G01020)"/>
    <property type="match status" value="1"/>
</dbReference>
<evidence type="ECO:0000259" key="1">
    <source>
        <dbReference type="Pfam" id="PF06985"/>
    </source>
</evidence>
<dbReference type="Proteomes" id="UP000054321">
    <property type="component" value="Unassembled WGS sequence"/>
</dbReference>
<evidence type="ECO:0000313" key="2">
    <source>
        <dbReference type="EMBL" id="KIM96986.1"/>
    </source>
</evidence>
<dbReference type="HOGENOM" id="CLU_1318175_0_0_1"/>
<reference evidence="3" key="2">
    <citation type="submission" date="2015-01" db="EMBL/GenBank/DDBJ databases">
        <title>Evolutionary Origins and Diversification of the Mycorrhizal Mutualists.</title>
        <authorList>
            <consortium name="DOE Joint Genome Institute"/>
            <consortium name="Mycorrhizal Genomics Consortium"/>
            <person name="Kohler A."/>
            <person name="Kuo A."/>
            <person name="Nagy L.G."/>
            <person name="Floudas D."/>
            <person name="Copeland A."/>
            <person name="Barry K.W."/>
            <person name="Cichocki N."/>
            <person name="Veneault-Fourrey C."/>
            <person name="LaButti K."/>
            <person name="Lindquist E.A."/>
            <person name="Lipzen A."/>
            <person name="Lundell T."/>
            <person name="Morin E."/>
            <person name="Murat C."/>
            <person name="Riley R."/>
            <person name="Ohm R."/>
            <person name="Sun H."/>
            <person name="Tunlid A."/>
            <person name="Henrissat B."/>
            <person name="Grigoriev I.V."/>
            <person name="Hibbett D.S."/>
            <person name="Martin F."/>
        </authorList>
    </citation>
    <scope>NUCLEOTIDE SEQUENCE [LARGE SCALE GENOMIC DNA]</scope>
    <source>
        <strain evidence="3">Zn</strain>
    </source>
</reference>
<name>A0A0C3H368_OIDMZ</name>
<organism evidence="2 3">
    <name type="scientific">Oidiodendron maius (strain Zn)</name>
    <dbReference type="NCBI Taxonomy" id="913774"/>
    <lineage>
        <taxon>Eukaryota</taxon>
        <taxon>Fungi</taxon>
        <taxon>Dikarya</taxon>
        <taxon>Ascomycota</taxon>
        <taxon>Pezizomycotina</taxon>
        <taxon>Leotiomycetes</taxon>
        <taxon>Leotiomycetes incertae sedis</taxon>
        <taxon>Myxotrichaceae</taxon>
        <taxon>Oidiodendron</taxon>
    </lineage>
</organism>
<dbReference type="OrthoDB" id="3553147at2759"/>
<dbReference type="AlphaFoldDB" id="A0A0C3H368"/>
<keyword evidence="3" id="KW-1185">Reference proteome</keyword>
<gene>
    <name evidence="2" type="ORF">OIDMADRAFT_169760</name>
</gene>
<dbReference type="Pfam" id="PF06985">
    <property type="entry name" value="HET"/>
    <property type="match status" value="1"/>
</dbReference>
<reference evidence="2 3" key="1">
    <citation type="submission" date="2014-04" db="EMBL/GenBank/DDBJ databases">
        <authorList>
            <consortium name="DOE Joint Genome Institute"/>
            <person name="Kuo A."/>
            <person name="Martino E."/>
            <person name="Perotto S."/>
            <person name="Kohler A."/>
            <person name="Nagy L.G."/>
            <person name="Floudas D."/>
            <person name="Copeland A."/>
            <person name="Barry K.W."/>
            <person name="Cichocki N."/>
            <person name="Veneault-Fourrey C."/>
            <person name="LaButti K."/>
            <person name="Lindquist E.A."/>
            <person name="Lipzen A."/>
            <person name="Lundell T."/>
            <person name="Morin E."/>
            <person name="Murat C."/>
            <person name="Sun H."/>
            <person name="Tunlid A."/>
            <person name="Henrissat B."/>
            <person name="Grigoriev I.V."/>
            <person name="Hibbett D.S."/>
            <person name="Martin F."/>
            <person name="Nordberg H.P."/>
            <person name="Cantor M.N."/>
            <person name="Hua S.X."/>
        </authorList>
    </citation>
    <scope>NUCLEOTIDE SEQUENCE [LARGE SCALE GENOMIC DNA]</scope>
    <source>
        <strain evidence="2 3">Zn</strain>
    </source>
</reference>
<sequence>MEREVRVNNERIWVTQNLYHALASLRYEKETRVLWVDAICINQVDNAEREAQVPQMRNIYGSANRVVVWLGTTPFGSKRAFEIAGKDNPPHYYHYGTVRLVSQLLSSPWWIRNIDESQQEDTTLIQADYTTEPSTIFSDCTAKLINTSRSLFTVALAECVSDGQELDKRPTWCPKWDELGNDFRAVPFWIGGKRDDEGRCPWIDSQFTA</sequence>
<evidence type="ECO:0000313" key="3">
    <source>
        <dbReference type="Proteomes" id="UP000054321"/>
    </source>
</evidence>
<feature type="non-terminal residue" evidence="2">
    <location>
        <position position="209"/>
    </location>
</feature>
<proteinExistence type="predicted"/>
<dbReference type="STRING" id="913774.A0A0C3H368"/>
<dbReference type="InterPro" id="IPR010730">
    <property type="entry name" value="HET"/>
</dbReference>
<protein>
    <recommendedName>
        <fullName evidence="1">Heterokaryon incompatibility domain-containing protein</fullName>
    </recommendedName>
</protein>
<dbReference type="InParanoid" id="A0A0C3H368"/>
<accession>A0A0C3H368</accession>